<name>A0ABW0WAU1_9BACL</name>
<proteinExistence type="predicted"/>
<protein>
    <submittedName>
        <fullName evidence="1">Cell division protein</fullName>
    </submittedName>
</protein>
<dbReference type="InterPro" id="IPR023393">
    <property type="entry name" value="START-like_dom_sf"/>
</dbReference>
<evidence type="ECO:0000313" key="2">
    <source>
        <dbReference type="Proteomes" id="UP001596047"/>
    </source>
</evidence>
<dbReference type="GO" id="GO:0051301">
    <property type="term" value="P:cell division"/>
    <property type="evidence" value="ECO:0007669"/>
    <property type="project" value="UniProtKB-KW"/>
</dbReference>
<keyword evidence="1" id="KW-0132">Cell division</keyword>
<dbReference type="EMBL" id="JBHSOW010000125">
    <property type="protein sequence ID" value="MFC5653410.1"/>
    <property type="molecule type" value="Genomic_DNA"/>
</dbReference>
<keyword evidence="2" id="KW-1185">Reference proteome</keyword>
<comment type="caution">
    <text evidence="1">The sequence shown here is derived from an EMBL/GenBank/DDBJ whole genome shotgun (WGS) entry which is preliminary data.</text>
</comment>
<evidence type="ECO:0000313" key="1">
    <source>
        <dbReference type="EMBL" id="MFC5653410.1"/>
    </source>
</evidence>
<organism evidence="1 2">
    <name type="scientific">Paenibacillus solisilvae</name>
    <dbReference type="NCBI Taxonomy" id="2486751"/>
    <lineage>
        <taxon>Bacteria</taxon>
        <taxon>Bacillati</taxon>
        <taxon>Bacillota</taxon>
        <taxon>Bacilli</taxon>
        <taxon>Bacillales</taxon>
        <taxon>Paenibacillaceae</taxon>
        <taxon>Paenibacillus</taxon>
    </lineage>
</organism>
<dbReference type="SUPFAM" id="SSF55961">
    <property type="entry name" value="Bet v1-like"/>
    <property type="match status" value="1"/>
</dbReference>
<keyword evidence="1" id="KW-0131">Cell cycle</keyword>
<sequence length="161" mass="18651">MVIVQTKIQINAPLELCFDMARDIDLHTKTVWKHTGEIAIAGRMSGRIEADEQVTFEATHFLVRQRLTSRIIEFNKPYVFVDQMVSGAFKSLNHRHEFTAIDNHTLMMDELKFEAPYGLLGKAAEALILKRYMRNFLLHRNLQLKTLAEEIHVRTQSNSKP</sequence>
<accession>A0ABW0WAU1</accession>
<dbReference type="Gene3D" id="3.30.530.20">
    <property type="match status" value="1"/>
</dbReference>
<dbReference type="RefSeq" id="WP_379192064.1">
    <property type="nucleotide sequence ID" value="NZ_JBHSOW010000125.1"/>
</dbReference>
<gene>
    <name evidence="1" type="ORF">ACFPYJ_30695</name>
</gene>
<dbReference type="Proteomes" id="UP001596047">
    <property type="component" value="Unassembled WGS sequence"/>
</dbReference>
<reference evidence="2" key="1">
    <citation type="journal article" date="2019" name="Int. J. Syst. Evol. Microbiol.">
        <title>The Global Catalogue of Microorganisms (GCM) 10K type strain sequencing project: providing services to taxonomists for standard genome sequencing and annotation.</title>
        <authorList>
            <consortium name="The Broad Institute Genomics Platform"/>
            <consortium name="The Broad Institute Genome Sequencing Center for Infectious Disease"/>
            <person name="Wu L."/>
            <person name="Ma J."/>
        </authorList>
    </citation>
    <scope>NUCLEOTIDE SEQUENCE [LARGE SCALE GENOMIC DNA]</scope>
    <source>
        <strain evidence="2">CGMCC 1.3240</strain>
    </source>
</reference>
<dbReference type="CDD" id="cd07820">
    <property type="entry name" value="SRPBCC_3"/>
    <property type="match status" value="1"/>
</dbReference>